<proteinExistence type="predicted"/>
<gene>
    <name evidence="2" type="ORF">Anas_13383</name>
</gene>
<dbReference type="EMBL" id="SEYY01015827">
    <property type="protein sequence ID" value="KAB7499984.1"/>
    <property type="molecule type" value="Genomic_DNA"/>
</dbReference>
<dbReference type="Proteomes" id="UP000326759">
    <property type="component" value="Unassembled WGS sequence"/>
</dbReference>
<reference evidence="2 3" key="1">
    <citation type="journal article" date="2019" name="PLoS Biol.">
        <title>Sex chromosomes control vertical transmission of feminizing Wolbachia symbionts in an isopod.</title>
        <authorList>
            <person name="Becking T."/>
            <person name="Chebbi M.A."/>
            <person name="Giraud I."/>
            <person name="Moumen B."/>
            <person name="Laverre T."/>
            <person name="Caubet Y."/>
            <person name="Peccoud J."/>
            <person name="Gilbert C."/>
            <person name="Cordaux R."/>
        </authorList>
    </citation>
    <scope>NUCLEOTIDE SEQUENCE [LARGE SCALE GENOMIC DNA]</scope>
    <source>
        <strain evidence="2">ANa2</strain>
        <tissue evidence="2">Whole body excluding digestive tract and cuticle</tissue>
    </source>
</reference>
<accession>A0A5N5T0L2</accession>
<feature type="compositionally biased region" description="Basic and acidic residues" evidence="1">
    <location>
        <begin position="19"/>
        <end position="37"/>
    </location>
</feature>
<dbReference type="OrthoDB" id="10469143at2759"/>
<keyword evidence="3" id="KW-1185">Reference proteome</keyword>
<organism evidence="2 3">
    <name type="scientific">Armadillidium nasatum</name>
    <dbReference type="NCBI Taxonomy" id="96803"/>
    <lineage>
        <taxon>Eukaryota</taxon>
        <taxon>Metazoa</taxon>
        <taxon>Ecdysozoa</taxon>
        <taxon>Arthropoda</taxon>
        <taxon>Crustacea</taxon>
        <taxon>Multicrustacea</taxon>
        <taxon>Malacostraca</taxon>
        <taxon>Eumalacostraca</taxon>
        <taxon>Peracarida</taxon>
        <taxon>Isopoda</taxon>
        <taxon>Oniscidea</taxon>
        <taxon>Crinocheta</taxon>
        <taxon>Armadillidiidae</taxon>
        <taxon>Armadillidium</taxon>
    </lineage>
</organism>
<feature type="region of interest" description="Disordered" evidence="1">
    <location>
        <begin position="18"/>
        <end position="49"/>
    </location>
</feature>
<name>A0A5N5T0L2_9CRUS</name>
<evidence type="ECO:0000256" key="1">
    <source>
        <dbReference type="SAM" id="MobiDB-lite"/>
    </source>
</evidence>
<protein>
    <submittedName>
        <fullName evidence="2">Uncharacterized protein</fullName>
    </submittedName>
</protein>
<evidence type="ECO:0000313" key="2">
    <source>
        <dbReference type="EMBL" id="KAB7499984.1"/>
    </source>
</evidence>
<dbReference type="AlphaFoldDB" id="A0A5N5T0L2"/>
<comment type="caution">
    <text evidence="2">The sequence shown here is derived from an EMBL/GenBank/DDBJ whole genome shotgun (WGS) entry which is preliminary data.</text>
</comment>
<sequence length="181" mass="21616">MDSQIDIKVEAEFLYSEEYSNKQESNENQDCQEHFSENSEVTHISSNNLNNNEGLNLHIKQEQQTVPIKEELLFANQLNFFDPQDEHMDLDSANSFLWQSDLKKETEKSIVTQDEFMGEPQFNEMQKFNYPSVFERDINDSREEIWKQYQNEDYMKILRQKRLKFYSQIHSKVPKCSSGKH</sequence>
<evidence type="ECO:0000313" key="3">
    <source>
        <dbReference type="Proteomes" id="UP000326759"/>
    </source>
</evidence>